<organism evidence="1 2">
    <name type="scientific">Pandoravirus dulcis</name>
    <dbReference type="NCBI Taxonomy" id="1349409"/>
    <lineage>
        <taxon>Viruses</taxon>
        <taxon>Pandoravirus</taxon>
    </lineage>
</organism>
<accession>S4VQN5</accession>
<protein>
    <submittedName>
        <fullName evidence="1">Uncharacterized protein</fullName>
    </submittedName>
</protein>
<reference evidence="1 2" key="1">
    <citation type="journal article" date="2013" name="Science">
        <title>Pandoraviruses: amoeba viruses with genomes up to 2.5 Mb reaching that of parasitic eukaryotes.</title>
        <authorList>
            <person name="Philippe N."/>
            <person name="Legendre M."/>
            <person name="Doutre G."/>
            <person name="Coute Y."/>
            <person name="Poirot O."/>
            <person name="Lescot M."/>
            <person name="Arslan D."/>
            <person name="Seltzer V."/>
            <person name="Bertaux L."/>
            <person name="Bruley C."/>
            <person name="Garin J."/>
            <person name="Claverie J.M."/>
            <person name="Abergel C."/>
        </authorList>
    </citation>
    <scope>NUCLEOTIDE SEQUENCE [LARGE SCALE GENOMIC DNA]</scope>
    <source>
        <strain evidence="1">Melbourne</strain>
    </source>
</reference>
<evidence type="ECO:0000313" key="1">
    <source>
        <dbReference type="EMBL" id="AGO82577.1"/>
    </source>
</evidence>
<dbReference type="RefSeq" id="YP_008319246.1">
    <property type="nucleotide sequence ID" value="NC_021858.1"/>
</dbReference>
<dbReference type="GeneID" id="16512969"/>
<dbReference type="Proteomes" id="UP000201566">
    <property type="component" value="Segment"/>
</dbReference>
<dbReference type="EMBL" id="KC977570">
    <property type="protein sequence ID" value="AGO82577.1"/>
    <property type="molecule type" value="Genomic_DNA"/>
</dbReference>
<gene>
    <name evidence="1" type="ORF">pdul_cds_495</name>
</gene>
<dbReference type="KEGG" id="vg:16512969"/>
<evidence type="ECO:0000313" key="2">
    <source>
        <dbReference type="Proteomes" id="UP000201566"/>
    </source>
</evidence>
<name>S4VQN5_9VIRU</name>
<sequence length="202" mass="21967">MEATGGTWRNGVMALLALAAVLACTTTMAAATLPFSGSPIIHYDYPFYIFSQRSGAYCDRIRNGSISNIYCDTGKTTPEGMAQFVITEGEGAGPVPSSTTINGALGMYPLKQYCAVVGPATDAAHDIWCDMPLVSPFFQFVNNVWPPPDPWLHGNSTPVLFKTTLGAPNSWCTAPPPYNNQGFVECNRLLFDVWETFYFVVV</sequence>
<proteinExistence type="predicted"/>